<name>A0A1I3HT11_9FLAO</name>
<feature type="compositionally biased region" description="Basic and acidic residues" evidence="1">
    <location>
        <begin position="224"/>
        <end position="241"/>
    </location>
</feature>
<organism evidence="2 3">
    <name type="scientific">Halpernia frigidisoli</name>
    <dbReference type="NCBI Taxonomy" id="1125876"/>
    <lineage>
        <taxon>Bacteria</taxon>
        <taxon>Pseudomonadati</taxon>
        <taxon>Bacteroidota</taxon>
        <taxon>Flavobacteriia</taxon>
        <taxon>Flavobacteriales</taxon>
        <taxon>Weeksellaceae</taxon>
        <taxon>Chryseobacterium group</taxon>
        <taxon>Halpernia</taxon>
    </lineage>
</organism>
<dbReference type="RefSeq" id="WP_090080865.1">
    <property type="nucleotide sequence ID" value="NZ_FOQT01000004.1"/>
</dbReference>
<keyword evidence="3" id="KW-1185">Reference proteome</keyword>
<evidence type="ECO:0000313" key="3">
    <source>
        <dbReference type="Proteomes" id="UP000198931"/>
    </source>
</evidence>
<protein>
    <submittedName>
        <fullName evidence="2">Uncharacterized protein</fullName>
    </submittedName>
</protein>
<feature type="region of interest" description="Disordered" evidence="1">
    <location>
        <begin position="224"/>
        <end position="243"/>
    </location>
</feature>
<reference evidence="2 3" key="1">
    <citation type="submission" date="2016-10" db="EMBL/GenBank/DDBJ databases">
        <authorList>
            <person name="de Groot N.N."/>
        </authorList>
    </citation>
    <scope>NUCLEOTIDE SEQUENCE [LARGE SCALE GENOMIC DNA]</scope>
    <source>
        <strain evidence="2 3">DSM 26000</strain>
    </source>
</reference>
<dbReference type="Proteomes" id="UP000198931">
    <property type="component" value="Unassembled WGS sequence"/>
</dbReference>
<dbReference type="STRING" id="1125876.SAMN05443292_2380"/>
<dbReference type="OrthoDB" id="594666at2"/>
<proteinExistence type="predicted"/>
<feature type="compositionally biased region" description="Basic and acidic residues" evidence="1">
    <location>
        <begin position="392"/>
        <end position="401"/>
    </location>
</feature>
<sequence>MNNRILEIVKNTELLNVDDIEILEKEISKYPFIQSFRAVQLLATHRFQDQNYTGKLSQTAAFTTDKKILYQLIHQKEIKKEKVAISEEVKNKTITEEISPVSKVEKLNETSKSKYQEIEIEQVDFPKQVFIDGELNRILFEGEENFLNEETEVIDLEATQESGEIVTFSKDGSSGEFKSEKIEILSIPIDSEPLNRLAEENTESLPENLISIENSFQEIDEKNNFTKENSKENTDNNKNDLSDSTAKFTAETIINEDQIKSEEEIVESGSELSFHGETEFLPNIKIEIKKEVTPYLRPENKISKHEAEMQKLIAEVEAKMKKEPSKKTEIDDYSINNDLNFTGISHDESPEILAKNEDSPDISDKQISAEQPKPEWKPLDLSSKKSTFRNNEILKSDKSELPEEIEQNYSEESHSDVEDLANSKVFESTPENIVEEPKEISAVIEESNVPVFFNTWQNWLKLKPEPPVLKEDSKLKAIENFIEREPRISKLKDENSFVVKERGDNISHLMTETLANLYLDQKLYTKAQKAFELLIEKDPAKADRFREKIQNIKSLKNQK</sequence>
<feature type="region of interest" description="Disordered" evidence="1">
    <location>
        <begin position="354"/>
        <end position="418"/>
    </location>
</feature>
<feature type="compositionally biased region" description="Basic and acidic residues" evidence="1">
    <location>
        <begin position="354"/>
        <end position="364"/>
    </location>
</feature>
<gene>
    <name evidence="2" type="ORF">SAMN05443292_2380</name>
</gene>
<evidence type="ECO:0000256" key="1">
    <source>
        <dbReference type="SAM" id="MobiDB-lite"/>
    </source>
</evidence>
<evidence type="ECO:0000313" key="2">
    <source>
        <dbReference type="EMBL" id="SFI38908.1"/>
    </source>
</evidence>
<dbReference type="EMBL" id="FOQT01000004">
    <property type="protein sequence ID" value="SFI38908.1"/>
    <property type="molecule type" value="Genomic_DNA"/>
</dbReference>
<accession>A0A1I3HT11</accession>
<dbReference type="AlphaFoldDB" id="A0A1I3HT11"/>